<feature type="transmembrane region" description="Helical" evidence="2">
    <location>
        <begin position="398"/>
        <end position="419"/>
    </location>
</feature>
<feature type="signal peptide" evidence="3">
    <location>
        <begin position="1"/>
        <end position="30"/>
    </location>
</feature>
<proteinExistence type="predicted"/>
<dbReference type="EMBL" id="CP109535">
    <property type="protein sequence ID" value="WTY95722.1"/>
    <property type="molecule type" value="Genomic_DNA"/>
</dbReference>
<evidence type="ECO:0000313" key="4">
    <source>
        <dbReference type="EMBL" id="WTY95722.1"/>
    </source>
</evidence>
<keyword evidence="2" id="KW-0472">Membrane</keyword>
<organism evidence="4">
    <name type="scientific">Streptomyces sp. NBC_01401</name>
    <dbReference type="NCBI Taxonomy" id="2903854"/>
    <lineage>
        <taxon>Bacteria</taxon>
        <taxon>Bacillati</taxon>
        <taxon>Actinomycetota</taxon>
        <taxon>Actinomycetes</taxon>
        <taxon>Kitasatosporales</taxon>
        <taxon>Streptomycetaceae</taxon>
        <taxon>Streptomyces</taxon>
    </lineage>
</organism>
<dbReference type="AlphaFoldDB" id="A0AAU3GRC0"/>
<feature type="chain" id="PRO_5043659677" description="Peptidase" evidence="3">
    <location>
        <begin position="31"/>
        <end position="439"/>
    </location>
</feature>
<evidence type="ECO:0000256" key="1">
    <source>
        <dbReference type="SAM" id="MobiDB-lite"/>
    </source>
</evidence>
<sequence>MSRSGGGLAAGAGVLCALLLPLSLPGAAVASPLSPRTNDAPGGEAASYKPADGAVPVTGTESSADGPELERAKIYSDTIGPGQKKYYRVRLDDTSNAFISTVVAPPPGTKSGILDGIQISLTSDNGTPCSSNPSVYFGGDTTRPLAGYASRRIKGDSSQCQEAGDYLYTVSWAGSQTTGTAKWPIELTYMAEPGLEPGADDPEAPTGWSSKAPSPSSGTPQKVSGGTGFNDAAAIGDGTWRDDLEPGDSRFYRVPVAWGQQLFLRAQLANTTSDSSVFAVNGLRLALYNTARGLVADKSTGYRGAPAGTDLGTAPAAYANRFATGAEAESAMRFQGWYYVQVTLDPKVSGSVPMTLNVGLQGDAQPGPPYDGDAAAAGFGLDGAGPGAGGADPTMRTIGFAGIGAGTVLILGLGAWQLVSRRRRPAEDGDAGTGAAYSR</sequence>
<name>A0AAU3GRC0_9ACTN</name>
<evidence type="ECO:0000256" key="3">
    <source>
        <dbReference type="SAM" id="SignalP"/>
    </source>
</evidence>
<keyword evidence="2" id="KW-1133">Transmembrane helix</keyword>
<feature type="region of interest" description="Disordered" evidence="1">
    <location>
        <begin position="192"/>
        <end position="231"/>
    </location>
</feature>
<feature type="region of interest" description="Disordered" evidence="1">
    <location>
        <begin position="32"/>
        <end position="68"/>
    </location>
</feature>
<keyword evidence="3" id="KW-0732">Signal</keyword>
<feature type="compositionally biased region" description="Polar residues" evidence="1">
    <location>
        <begin position="207"/>
        <end position="224"/>
    </location>
</feature>
<evidence type="ECO:0000256" key="2">
    <source>
        <dbReference type="SAM" id="Phobius"/>
    </source>
</evidence>
<reference evidence="4" key="1">
    <citation type="submission" date="2022-10" db="EMBL/GenBank/DDBJ databases">
        <title>The complete genomes of actinobacterial strains from the NBC collection.</title>
        <authorList>
            <person name="Joergensen T.S."/>
            <person name="Alvarez Arevalo M."/>
            <person name="Sterndorff E.B."/>
            <person name="Faurdal D."/>
            <person name="Vuksanovic O."/>
            <person name="Mourched A.-S."/>
            <person name="Charusanti P."/>
            <person name="Shaw S."/>
            <person name="Blin K."/>
            <person name="Weber T."/>
        </authorList>
    </citation>
    <scope>NUCLEOTIDE SEQUENCE</scope>
    <source>
        <strain evidence="4">NBC_01401</strain>
    </source>
</reference>
<evidence type="ECO:0008006" key="5">
    <source>
        <dbReference type="Google" id="ProtNLM"/>
    </source>
</evidence>
<accession>A0AAU3GRC0</accession>
<gene>
    <name evidence="4" type="ORF">OG626_12835</name>
</gene>
<protein>
    <recommendedName>
        <fullName evidence="5">Peptidase</fullName>
    </recommendedName>
</protein>
<keyword evidence="2" id="KW-0812">Transmembrane</keyword>